<dbReference type="Proteomes" id="UP000184111">
    <property type="component" value="Unassembled WGS sequence"/>
</dbReference>
<proteinExistence type="predicted"/>
<accession>A0A1M7P4J7</accession>
<feature type="region of interest" description="Disordered" evidence="1">
    <location>
        <begin position="1"/>
        <end position="34"/>
    </location>
</feature>
<sequence length="100" mass="11084">MQTFDGSSRSPFQRYIPSMRSAQDSSGGGGTATPIYDALYSEYRRLFRTLPGDRTGEESLQFNGFSAWRPDFPPTSAGRHRGNGPAALPPGRPDNRMNER</sequence>
<organism evidence="2 3">
    <name type="scientific">Actinacidiphila paucisporea</name>
    <dbReference type="NCBI Taxonomy" id="310782"/>
    <lineage>
        <taxon>Bacteria</taxon>
        <taxon>Bacillati</taxon>
        <taxon>Actinomycetota</taxon>
        <taxon>Actinomycetes</taxon>
        <taxon>Kitasatosporales</taxon>
        <taxon>Streptomycetaceae</taxon>
        <taxon>Actinacidiphila</taxon>
    </lineage>
</organism>
<dbReference type="STRING" id="310782.SAMN05216499_12136"/>
<dbReference type="EMBL" id="FRBI01000021">
    <property type="protein sequence ID" value="SHN11419.1"/>
    <property type="molecule type" value="Genomic_DNA"/>
</dbReference>
<feature type="region of interest" description="Disordered" evidence="1">
    <location>
        <begin position="64"/>
        <end position="100"/>
    </location>
</feature>
<dbReference type="AlphaFoldDB" id="A0A1M7P4J7"/>
<name>A0A1M7P4J7_9ACTN</name>
<feature type="compositionally biased region" description="Polar residues" evidence="1">
    <location>
        <begin position="1"/>
        <end position="11"/>
    </location>
</feature>
<reference evidence="2 3" key="1">
    <citation type="submission" date="2016-11" db="EMBL/GenBank/DDBJ databases">
        <authorList>
            <person name="Jaros S."/>
            <person name="Januszkiewicz K."/>
            <person name="Wedrychowicz H."/>
        </authorList>
    </citation>
    <scope>NUCLEOTIDE SEQUENCE [LARGE SCALE GENOMIC DNA]</scope>
    <source>
        <strain evidence="2 3">CGMCC 4.2025</strain>
    </source>
</reference>
<keyword evidence="3" id="KW-1185">Reference proteome</keyword>
<protein>
    <submittedName>
        <fullName evidence="2">Uncharacterized protein</fullName>
    </submittedName>
</protein>
<gene>
    <name evidence="2" type="ORF">SAMN05216499_12136</name>
</gene>
<evidence type="ECO:0000256" key="1">
    <source>
        <dbReference type="SAM" id="MobiDB-lite"/>
    </source>
</evidence>
<evidence type="ECO:0000313" key="2">
    <source>
        <dbReference type="EMBL" id="SHN11419.1"/>
    </source>
</evidence>
<evidence type="ECO:0000313" key="3">
    <source>
        <dbReference type="Proteomes" id="UP000184111"/>
    </source>
</evidence>